<dbReference type="Pfam" id="PF00984">
    <property type="entry name" value="UDPG_MGDP_dh"/>
    <property type="match status" value="1"/>
</dbReference>
<dbReference type="InterPro" id="IPR036220">
    <property type="entry name" value="UDP-Glc/GDP-Man_DH_C_sf"/>
</dbReference>
<dbReference type="InterPro" id="IPR014027">
    <property type="entry name" value="UDP-Glc/GDP-Man_DH_C"/>
</dbReference>
<dbReference type="Proteomes" id="UP000253606">
    <property type="component" value="Chromosome"/>
</dbReference>
<dbReference type="InterPro" id="IPR014026">
    <property type="entry name" value="UDP-Glc/GDP-Man_DH_dimer"/>
</dbReference>
<dbReference type="SUPFAM" id="SSF52413">
    <property type="entry name" value="UDP-glucose/GDP-mannose dehydrogenase C-terminal domain"/>
    <property type="match status" value="1"/>
</dbReference>
<dbReference type="Gene3D" id="3.40.50.720">
    <property type="entry name" value="NAD(P)-binding Rossmann-like Domain"/>
    <property type="match status" value="2"/>
</dbReference>
<dbReference type="Pfam" id="PF03720">
    <property type="entry name" value="UDPG_MGDP_dh_C"/>
    <property type="match status" value="1"/>
</dbReference>
<dbReference type="InterPro" id="IPR028359">
    <property type="entry name" value="UDP_ManNAc/GlcNAc_DH"/>
</dbReference>
<organism evidence="5 6">
    <name type="scientific">Acidisarcina polymorpha</name>
    <dbReference type="NCBI Taxonomy" id="2211140"/>
    <lineage>
        <taxon>Bacteria</taxon>
        <taxon>Pseudomonadati</taxon>
        <taxon>Acidobacteriota</taxon>
        <taxon>Terriglobia</taxon>
        <taxon>Terriglobales</taxon>
        <taxon>Acidobacteriaceae</taxon>
        <taxon>Acidisarcina</taxon>
    </lineage>
</organism>
<dbReference type="KEGG" id="abas:ACPOL_2421"/>
<evidence type="ECO:0000313" key="5">
    <source>
        <dbReference type="EMBL" id="AXC11743.1"/>
    </source>
</evidence>
<evidence type="ECO:0000259" key="4">
    <source>
        <dbReference type="SMART" id="SM00984"/>
    </source>
</evidence>
<dbReference type="GO" id="GO:0016628">
    <property type="term" value="F:oxidoreductase activity, acting on the CH-CH group of donors, NAD or NADP as acceptor"/>
    <property type="evidence" value="ECO:0007669"/>
    <property type="project" value="InterPro"/>
</dbReference>
<dbReference type="InterPro" id="IPR001732">
    <property type="entry name" value="UDP-Glc/GDP-Man_DH_N"/>
</dbReference>
<reference evidence="5 6" key="1">
    <citation type="journal article" date="2018" name="Front. Microbiol.">
        <title>Hydrolytic Capabilities as a Key to Environmental Success: Chitinolytic and Cellulolytic Acidobacteria From Acidic Sub-arctic Soils and Boreal Peatlands.</title>
        <authorList>
            <person name="Belova S.E."/>
            <person name="Ravin N.V."/>
            <person name="Pankratov T.A."/>
            <person name="Rakitin A.L."/>
            <person name="Ivanova A.A."/>
            <person name="Beletsky A.V."/>
            <person name="Mardanov A.V."/>
            <person name="Sinninghe Damste J.S."/>
            <person name="Dedysh S.N."/>
        </authorList>
    </citation>
    <scope>NUCLEOTIDE SEQUENCE [LARGE SCALE GENOMIC DNA]</scope>
    <source>
        <strain evidence="5 6">SBC82</strain>
    </source>
</reference>
<feature type="domain" description="UDP-glucose/GDP-mannose dehydrogenase C-terminal" evidence="4">
    <location>
        <begin position="345"/>
        <end position="441"/>
    </location>
</feature>
<dbReference type="SUPFAM" id="SSF51735">
    <property type="entry name" value="NAD(P)-binding Rossmann-fold domains"/>
    <property type="match status" value="1"/>
</dbReference>
<keyword evidence="6" id="KW-1185">Reference proteome</keyword>
<keyword evidence="2" id="KW-0520">NAD</keyword>
<dbReference type="GO" id="GO:0016616">
    <property type="term" value="F:oxidoreductase activity, acting on the CH-OH group of donors, NAD or NADP as acceptor"/>
    <property type="evidence" value="ECO:0007669"/>
    <property type="project" value="InterPro"/>
</dbReference>
<dbReference type="Pfam" id="PF03721">
    <property type="entry name" value="UDPG_MGDP_dh_N"/>
    <property type="match status" value="1"/>
</dbReference>
<dbReference type="GO" id="GO:0051287">
    <property type="term" value="F:NAD binding"/>
    <property type="evidence" value="ECO:0007669"/>
    <property type="project" value="InterPro"/>
</dbReference>
<name>A0A2Z5FXX1_9BACT</name>
<evidence type="ECO:0000256" key="2">
    <source>
        <dbReference type="ARBA" id="ARBA00023027"/>
    </source>
</evidence>
<evidence type="ECO:0000256" key="1">
    <source>
        <dbReference type="ARBA" id="ARBA00023002"/>
    </source>
</evidence>
<dbReference type="NCBIfam" id="TIGR03026">
    <property type="entry name" value="NDP-sugDHase"/>
    <property type="match status" value="1"/>
</dbReference>
<dbReference type="AlphaFoldDB" id="A0A2Z5FXX1"/>
<keyword evidence="1" id="KW-0560">Oxidoreductase</keyword>
<dbReference type="PIRSF" id="PIRSF500136">
    <property type="entry name" value="UDP_ManNAc_DH"/>
    <property type="match status" value="1"/>
</dbReference>
<accession>A0A2Z5FXX1</accession>
<evidence type="ECO:0000256" key="3">
    <source>
        <dbReference type="PIRNR" id="PIRNR000124"/>
    </source>
</evidence>
<dbReference type="PANTHER" id="PTHR43491">
    <property type="entry name" value="UDP-N-ACETYL-D-MANNOSAMINE DEHYDROGENASE"/>
    <property type="match status" value="1"/>
</dbReference>
<sequence length="450" mass="49550">MSVPALAASPINERKEKLDRRTARIGVIGLGYVGLPLALLFSEEGFPVTGFDIDPAKVETLNADGSYIVRITPEEIRSARKQGFSATADFSQIALMDAVLICVPTPLNDYHEPDLSFVTKTASSIAPYLWAGQLIVLESTTYPGTTEEVLVPLLEAGNTQSLKVARTAEEEGFYVAFSPEREDPGNDTIARRKIPKVIGGVGPVALEFASALYQTIFDRTVPVSSPAAAEMTKLLENIYRCVNIALVNELKQLCQRMGIDLFEVIDAAKTKPFGFQAFYPGPGLGGHCIPIDPFYLSWKAKQFDFRTRFIELAGEVNIGMPYYVIDRATAALNDRRKALNGSKILVLGLAYKRDIDDLRESPALTIIELLRERGAIVSYNDPFFPTVGRGRHYDLNMQRVPVTSLGDYDAVMIVTDHTTYDYPAIVRESQLVIDTRNATKGIVAGNIVRC</sequence>
<dbReference type="GO" id="GO:0000271">
    <property type="term" value="P:polysaccharide biosynthetic process"/>
    <property type="evidence" value="ECO:0007669"/>
    <property type="project" value="InterPro"/>
</dbReference>
<dbReference type="SMART" id="SM00984">
    <property type="entry name" value="UDPG_MGDP_dh_C"/>
    <property type="match status" value="1"/>
</dbReference>
<dbReference type="RefSeq" id="WP_114207132.1">
    <property type="nucleotide sequence ID" value="NZ_CP030840.1"/>
</dbReference>
<dbReference type="InterPro" id="IPR017476">
    <property type="entry name" value="UDP-Glc/GDP-Man"/>
</dbReference>
<protein>
    <submittedName>
        <fullName evidence="5">UDP-glucose dehydrogenase</fullName>
    </submittedName>
</protein>
<gene>
    <name evidence="5" type="ORF">ACPOL_2421</name>
</gene>
<dbReference type="OrthoDB" id="9803238at2"/>
<dbReference type="PIRSF" id="PIRSF000124">
    <property type="entry name" value="UDPglc_GDPman_dh"/>
    <property type="match status" value="1"/>
</dbReference>
<comment type="similarity">
    <text evidence="3">Belongs to the UDP-glucose/GDP-mannose dehydrogenase family.</text>
</comment>
<evidence type="ECO:0000313" key="6">
    <source>
        <dbReference type="Proteomes" id="UP000253606"/>
    </source>
</evidence>
<proteinExistence type="inferred from homology"/>
<dbReference type="SUPFAM" id="SSF48179">
    <property type="entry name" value="6-phosphogluconate dehydrogenase C-terminal domain-like"/>
    <property type="match status" value="1"/>
</dbReference>
<dbReference type="InterPro" id="IPR036291">
    <property type="entry name" value="NAD(P)-bd_dom_sf"/>
</dbReference>
<dbReference type="PANTHER" id="PTHR43491:SF1">
    <property type="entry name" value="UDP-N-ACETYL-D-MANNOSAMINE DEHYDROGENASE"/>
    <property type="match status" value="1"/>
</dbReference>
<dbReference type="InterPro" id="IPR008927">
    <property type="entry name" value="6-PGluconate_DH-like_C_sf"/>
</dbReference>
<dbReference type="EMBL" id="CP030840">
    <property type="protein sequence ID" value="AXC11743.1"/>
    <property type="molecule type" value="Genomic_DNA"/>
</dbReference>